<dbReference type="Proteomes" id="UP001589838">
    <property type="component" value="Unassembled WGS sequence"/>
</dbReference>
<keyword evidence="2" id="KW-1185">Reference proteome</keyword>
<dbReference type="InterPro" id="IPR023393">
    <property type="entry name" value="START-like_dom_sf"/>
</dbReference>
<protein>
    <recommendedName>
        <fullName evidence="3">Cyclase</fullName>
    </recommendedName>
</protein>
<name>A0ABV6KKR6_9BACI</name>
<organism evidence="1 2">
    <name type="scientific">Halalkalibacter kiskunsagensis</name>
    <dbReference type="NCBI Taxonomy" id="1548599"/>
    <lineage>
        <taxon>Bacteria</taxon>
        <taxon>Bacillati</taxon>
        <taxon>Bacillota</taxon>
        <taxon>Bacilli</taxon>
        <taxon>Bacillales</taxon>
        <taxon>Bacillaceae</taxon>
        <taxon>Halalkalibacter</taxon>
    </lineage>
</organism>
<proteinExistence type="predicted"/>
<reference evidence="1 2" key="1">
    <citation type="submission" date="2024-09" db="EMBL/GenBank/DDBJ databases">
        <authorList>
            <person name="Sun Q."/>
            <person name="Mori K."/>
        </authorList>
    </citation>
    <scope>NUCLEOTIDE SEQUENCE [LARGE SCALE GENOMIC DNA]</scope>
    <source>
        <strain evidence="1 2">NCAIM B.02610</strain>
    </source>
</reference>
<dbReference type="RefSeq" id="WP_335963851.1">
    <property type="nucleotide sequence ID" value="NZ_JAXBLX010000065.1"/>
</dbReference>
<dbReference type="Gene3D" id="3.30.530.20">
    <property type="match status" value="1"/>
</dbReference>
<evidence type="ECO:0000313" key="2">
    <source>
        <dbReference type="Proteomes" id="UP001589838"/>
    </source>
</evidence>
<comment type="caution">
    <text evidence="1">The sequence shown here is derived from an EMBL/GenBank/DDBJ whole genome shotgun (WGS) entry which is preliminary data.</text>
</comment>
<sequence length="144" mass="16374">MDFLVFTYRTVVKASIDDVWSFFATAENLAQITTFPKINIQSDPETKQGNVIVMKLGLAGFYVKWTSLISEVNAPHYFIDKGIQLPLPFTEWTHKHSFTASGTDTIIEDTVIFKSFVPSLITKPMLVNLFRGRELSIMKEFSSE</sequence>
<evidence type="ECO:0008006" key="3">
    <source>
        <dbReference type="Google" id="ProtNLM"/>
    </source>
</evidence>
<evidence type="ECO:0000313" key="1">
    <source>
        <dbReference type="EMBL" id="MFC0473567.1"/>
    </source>
</evidence>
<accession>A0ABV6KKR6</accession>
<dbReference type="EMBL" id="JBHLUX010000094">
    <property type="protein sequence ID" value="MFC0473567.1"/>
    <property type="molecule type" value="Genomic_DNA"/>
</dbReference>
<dbReference type="SUPFAM" id="SSF55961">
    <property type="entry name" value="Bet v1-like"/>
    <property type="match status" value="1"/>
</dbReference>
<gene>
    <name evidence="1" type="ORF">ACFFHM_24430</name>
</gene>